<dbReference type="Proteomes" id="UP001383192">
    <property type="component" value="Unassembled WGS sequence"/>
</dbReference>
<dbReference type="FunFam" id="3.60.21.10:FF:000043">
    <property type="entry name" value="Ser/Thr protein phosphatase family"/>
    <property type="match status" value="1"/>
</dbReference>
<reference evidence="4 5" key="1">
    <citation type="submission" date="2024-01" db="EMBL/GenBank/DDBJ databases">
        <title>A draft genome for a cacao thread blight-causing isolate of Paramarasmius palmivorus.</title>
        <authorList>
            <person name="Baruah I.K."/>
            <person name="Bukari Y."/>
            <person name="Amoako-Attah I."/>
            <person name="Meinhardt L.W."/>
            <person name="Bailey B.A."/>
            <person name="Cohen S.P."/>
        </authorList>
    </citation>
    <scope>NUCLEOTIDE SEQUENCE [LARGE SCALE GENOMIC DNA]</scope>
    <source>
        <strain evidence="4 5">GH-12</strain>
    </source>
</reference>
<dbReference type="Pfam" id="PF00149">
    <property type="entry name" value="Metallophos"/>
    <property type="match status" value="1"/>
</dbReference>
<dbReference type="CDD" id="cd07407">
    <property type="entry name" value="MPP_YHR202W_N"/>
    <property type="match status" value="1"/>
</dbReference>
<dbReference type="GO" id="GO:0016787">
    <property type="term" value="F:hydrolase activity"/>
    <property type="evidence" value="ECO:0007669"/>
    <property type="project" value="InterPro"/>
</dbReference>
<keyword evidence="1" id="KW-0732">Signal</keyword>
<feature type="signal peptide" evidence="1">
    <location>
        <begin position="1"/>
        <end position="17"/>
    </location>
</feature>
<feature type="domain" description="Putative 5'-nucleotidase C-terminal" evidence="3">
    <location>
        <begin position="393"/>
        <end position="587"/>
    </location>
</feature>
<dbReference type="PANTHER" id="PTHR11575">
    <property type="entry name" value="5'-NUCLEOTIDASE-RELATED"/>
    <property type="match status" value="1"/>
</dbReference>
<dbReference type="PIRSF" id="PIRSF017316">
    <property type="entry name" value="Pesterase_C1039"/>
    <property type="match status" value="1"/>
</dbReference>
<dbReference type="PANTHER" id="PTHR11575:SF22">
    <property type="entry name" value="ADL392WP"/>
    <property type="match status" value="1"/>
</dbReference>
<sequence>MIKSFWSLLPFIIGAYGCGGDESHDHQHFHRRTTPSQLVPPTRPLEWGDINFIHTTDSHGWLLGHQKESFPEPNYSADLGDFAAFVAHMKEKALVRPNTIIPLTLTLTVKQEKDVDLLLVDSGDLHDGTGLSDGFPPGDVDGRESNEFLKQLPYDVMAIGNHELYIYNITLDMHQNFAPALNGRYLSSNVNITVVDENNNAVSVPVGNRFAKFKTRKGRSVTAFGVLFEFTGNNANSTVQKIADMVKEPWFVDAIREEPDIFLLVGHMPVARDKWPIVHDAIRAVHPTTPILIFGGHTHIRDCLQLDGRSMSLESGRYMETVGWMSVKINPAPTKNLTFSRRYLDTNRLTYEFHASKKNNSFDTADGNSIRHGLYDLYDRFDLGFLFGTAPQDYLINRAPYPSNNSLLSLFAEQAVPVALAINNTRADIPNYILIQAGSQRFDLYSGPFTKNDQLTSSPFTNAFVYIPEVPLSLAQQVLPALNNPTGAQRRDFEDDMYARGEIEMRYRAWLEDMNRRHDGATRRAARNLTLGYVTTDACPGVGDDIPHAPMEVFSLPNYIASNPPDVSDPDTPIDFVFSDFVQPTVLSALNALQSEKQYTNADVSSYSPVLFNGVLGLFAQQAWN</sequence>
<dbReference type="AlphaFoldDB" id="A0AAW0BRU8"/>
<dbReference type="Pfam" id="PF21953">
    <property type="entry name" value="NadN_nucleosid_C"/>
    <property type="match status" value="1"/>
</dbReference>
<keyword evidence="5" id="KW-1185">Reference proteome</keyword>
<dbReference type="Gene3D" id="3.60.21.10">
    <property type="match status" value="1"/>
</dbReference>
<dbReference type="EMBL" id="JAYKXP010000081">
    <property type="protein sequence ID" value="KAK7029605.1"/>
    <property type="molecule type" value="Genomic_DNA"/>
</dbReference>
<feature type="domain" description="Calcineurin-like phosphoesterase" evidence="2">
    <location>
        <begin position="51"/>
        <end position="300"/>
    </location>
</feature>
<dbReference type="InterPro" id="IPR006179">
    <property type="entry name" value="5_nucleotidase/apyrase"/>
</dbReference>
<name>A0AAW0BRU8_9AGAR</name>
<dbReference type="GO" id="GO:0009166">
    <property type="term" value="P:nucleotide catabolic process"/>
    <property type="evidence" value="ECO:0007669"/>
    <property type="project" value="InterPro"/>
</dbReference>
<evidence type="ECO:0000256" key="1">
    <source>
        <dbReference type="SAM" id="SignalP"/>
    </source>
</evidence>
<dbReference type="PROSITE" id="PS51257">
    <property type="entry name" value="PROKAR_LIPOPROTEIN"/>
    <property type="match status" value="1"/>
</dbReference>
<dbReference type="InterPro" id="IPR041823">
    <property type="entry name" value="YHR202W_N"/>
</dbReference>
<dbReference type="SUPFAM" id="SSF56300">
    <property type="entry name" value="Metallo-dependent phosphatases"/>
    <property type="match status" value="1"/>
</dbReference>
<evidence type="ECO:0000259" key="2">
    <source>
        <dbReference type="Pfam" id="PF00149"/>
    </source>
</evidence>
<evidence type="ECO:0000313" key="5">
    <source>
        <dbReference type="Proteomes" id="UP001383192"/>
    </source>
</evidence>
<accession>A0AAW0BRU8</accession>
<proteinExistence type="predicted"/>
<evidence type="ECO:0000259" key="3">
    <source>
        <dbReference type="Pfam" id="PF21953"/>
    </source>
</evidence>
<dbReference type="InterPro" id="IPR004843">
    <property type="entry name" value="Calcineurin-like_PHP"/>
</dbReference>
<dbReference type="InterPro" id="IPR014485">
    <property type="entry name" value="Pesterase_C1039"/>
</dbReference>
<dbReference type="Gene3D" id="3.90.780.10">
    <property type="entry name" value="5'-Nucleotidase, C-terminal domain"/>
    <property type="match status" value="2"/>
</dbReference>
<dbReference type="GO" id="GO:0005576">
    <property type="term" value="C:extracellular region"/>
    <property type="evidence" value="ECO:0007669"/>
    <property type="project" value="UniProtKB-ARBA"/>
</dbReference>
<protein>
    <recommendedName>
        <fullName evidence="6">Calcineurin-like phosphoesterase domain-containing protein</fullName>
    </recommendedName>
</protein>
<dbReference type="GO" id="GO:0005829">
    <property type="term" value="C:cytosol"/>
    <property type="evidence" value="ECO:0007669"/>
    <property type="project" value="TreeGrafter"/>
</dbReference>
<comment type="caution">
    <text evidence="4">The sequence shown here is derived from an EMBL/GenBank/DDBJ whole genome shotgun (WGS) entry which is preliminary data.</text>
</comment>
<organism evidence="4 5">
    <name type="scientific">Paramarasmius palmivorus</name>
    <dbReference type="NCBI Taxonomy" id="297713"/>
    <lineage>
        <taxon>Eukaryota</taxon>
        <taxon>Fungi</taxon>
        <taxon>Dikarya</taxon>
        <taxon>Basidiomycota</taxon>
        <taxon>Agaricomycotina</taxon>
        <taxon>Agaricomycetes</taxon>
        <taxon>Agaricomycetidae</taxon>
        <taxon>Agaricales</taxon>
        <taxon>Marasmiineae</taxon>
        <taxon>Marasmiaceae</taxon>
        <taxon>Paramarasmius</taxon>
    </lineage>
</organism>
<dbReference type="InterPro" id="IPR036907">
    <property type="entry name" value="5'-Nucleotdase_C_sf"/>
</dbReference>
<evidence type="ECO:0000313" key="4">
    <source>
        <dbReference type="EMBL" id="KAK7029605.1"/>
    </source>
</evidence>
<gene>
    <name evidence="4" type="ORF">VNI00_014482</name>
</gene>
<dbReference type="InterPro" id="IPR029052">
    <property type="entry name" value="Metallo-depent_PP-like"/>
</dbReference>
<evidence type="ECO:0008006" key="6">
    <source>
        <dbReference type="Google" id="ProtNLM"/>
    </source>
</evidence>
<feature type="chain" id="PRO_5043866634" description="Calcineurin-like phosphoesterase domain-containing protein" evidence="1">
    <location>
        <begin position="18"/>
        <end position="625"/>
    </location>
</feature>
<dbReference type="InterPro" id="IPR053828">
    <property type="entry name" value="Nucleosidase_C"/>
</dbReference>
<dbReference type="SUPFAM" id="SSF55816">
    <property type="entry name" value="5'-nucleotidase (syn. UDP-sugar hydrolase), C-terminal domain"/>
    <property type="match status" value="1"/>
</dbReference>